<organism evidence="4 5">
    <name type="scientific">Romanomermis culicivorax</name>
    <name type="common">Nematode worm</name>
    <dbReference type="NCBI Taxonomy" id="13658"/>
    <lineage>
        <taxon>Eukaryota</taxon>
        <taxon>Metazoa</taxon>
        <taxon>Ecdysozoa</taxon>
        <taxon>Nematoda</taxon>
        <taxon>Enoplea</taxon>
        <taxon>Dorylaimia</taxon>
        <taxon>Mermithida</taxon>
        <taxon>Mermithoidea</taxon>
        <taxon>Mermithidae</taxon>
        <taxon>Romanomermis</taxon>
    </lineage>
</organism>
<dbReference type="PANTHER" id="PTHR23421">
    <property type="entry name" value="BETA-GALACTOSIDASE RELATED"/>
    <property type="match status" value="1"/>
</dbReference>
<dbReference type="SUPFAM" id="SSF49785">
    <property type="entry name" value="Galactose-binding domain-like"/>
    <property type="match status" value="2"/>
</dbReference>
<keyword evidence="4" id="KW-1185">Reference proteome</keyword>
<dbReference type="AlphaFoldDB" id="A0A915LAN1"/>
<dbReference type="GO" id="GO:0005975">
    <property type="term" value="P:carbohydrate metabolic process"/>
    <property type="evidence" value="ECO:0007669"/>
    <property type="project" value="InterPro"/>
</dbReference>
<evidence type="ECO:0000259" key="3">
    <source>
        <dbReference type="Pfam" id="PF21467"/>
    </source>
</evidence>
<dbReference type="InterPro" id="IPR008979">
    <property type="entry name" value="Galactose-bd-like_sf"/>
</dbReference>
<proteinExistence type="predicted"/>
<dbReference type="InterPro" id="IPR001944">
    <property type="entry name" value="Glycoside_Hdrlase_35"/>
</dbReference>
<protein>
    <recommendedName>
        <fullName evidence="3">Beta-galactosidase galactose-binding domain-containing protein</fullName>
    </recommendedName>
</protein>
<dbReference type="WBParaSite" id="nRc.2.0.1.t46816-RA">
    <property type="protein sequence ID" value="nRc.2.0.1.t46816-RA"/>
    <property type="gene ID" value="nRc.2.0.1.g46816"/>
</dbReference>
<keyword evidence="1" id="KW-0378">Hydrolase</keyword>
<evidence type="ECO:0000313" key="5">
    <source>
        <dbReference type="WBParaSite" id="nRc.2.0.1.t46816-RA"/>
    </source>
</evidence>
<keyword evidence="2" id="KW-0326">Glycosidase</keyword>
<accession>A0A915LAN1</accession>
<evidence type="ECO:0000313" key="4">
    <source>
        <dbReference type="Proteomes" id="UP000887565"/>
    </source>
</evidence>
<feature type="domain" description="Beta-galactosidase galactose-binding" evidence="3">
    <location>
        <begin position="158"/>
        <end position="195"/>
    </location>
</feature>
<evidence type="ECO:0000256" key="1">
    <source>
        <dbReference type="ARBA" id="ARBA00022801"/>
    </source>
</evidence>
<dbReference type="Proteomes" id="UP000887565">
    <property type="component" value="Unplaced"/>
</dbReference>
<sequence>FNGWAINDATGAELTPAWKVYDLGFKKDVIDRLKSPDNRRYWRNINQVNFFNQPAFYSAKFTAPTDVTDQFVNFEVARHCIINFNSQGGRGTLRSKFTCWSFGCTLYMEVEFYILKFRTWDKGAMFVNTVNLGRYWKIGPQKALYLPAPYISQGENETWDKGAMFVNTVNLGRYWKIGPQKALYLPAPYINQGENELLLFELHKPIDWRIDFQDQPNLG</sequence>
<feature type="domain" description="Beta-galactosidase galactose-binding" evidence="3">
    <location>
        <begin position="113"/>
        <end position="156"/>
    </location>
</feature>
<dbReference type="Pfam" id="PF21467">
    <property type="entry name" value="BetaGal_gal-bd"/>
    <property type="match status" value="2"/>
</dbReference>
<dbReference type="GO" id="GO:0004553">
    <property type="term" value="F:hydrolase activity, hydrolyzing O-glycosyl compounds"/>
    <property type="evidence" value="ECO:0007669"/>
    <property type="project" value="InterPro"/>
</dbReference>
<name>A0A915LAN1_ROMCU</name>
<dbReference type="Gene3D" id="2.60.120.260">
    <property type="entry name" value="Galactose-binding domain-like"/>
    <property type="match status" value="2"/>
</dbReference>
<evidence type="ECO:0000256" key="2">
    <source>
        <dbReference type="ARBA" id="ARBA00023295"/>
    </source>
</evidence>
<dbReference type="InterPro" id="IPR048913">
    <property type="entry name" value="BetaGal_gal-bd"/>
</dbReference>
<reference evidence="5" key="1">
    <citation type="submission" date="2022-11" db="UniProtKB">
        <authorList>
            <consortium name="WormBaseParasite"/>
        </authorList>
    </citation>
    <scope>IDENTIFICATION</scope>
</reference>